<proteinExistence type="predicted"/>
<keyword evidence="4" id="KW-1185">Reference proteome</keyword>
<feature type="compositionally biased region" description="Basic residues" evidence="2">
    <location>
        <begin position="302"/>
        <end position="325"/>
    </location>
</feature>
<evidence type="ECO:0000256" key="2">
    <source>
        <dbReference type="SAM" id="MobiDB-lite"/>
    </source>
</evidence>
<feature type="compositionally biased region" description="Polar residues" evidence="2">
    <location>
        <begin position="151"/>
        <end position="163"/>
    </location>
</feature>
<sequence>MDEIYTLAEKHLADRDLPSDDESLLAYNGPAVEVTNAVALLLKKRFTIRSAFTAYRRMRSLQIADEYKGENLDRANFSYAISSLHNKVESILQEQNDDFGKNPEQKRGVVDSVRAFISEEFQFRFRHLEMLQSEEADLNLPILSEKCQSSEINGTDSNVTLESAKTRKRSGNAIDQGKSGQQTRSSTRKRSQKRISSPSPELQRSQSVRSRRSSRSSRFSRTNRESRIIAHDESQTPAYSYSSPHNNSTDQFVSPSSSFELSHNGKKSVHVMAGDSVMPDPSSSESVVASNRETTAAPTRRQSQKRILQSKRRVSVASSPKKRRNSSTSNIQDQVREASESAVHKILQMLSTEGMWTSDSQVQLSKRCKVDRSVTSEKSAVVQLKTGIISPQGAHDTSNEYELEKRVSELLSVISKLEEAKRDCETELRSAIRQLSNAKAEIKRLNDLNAELSKQEVAIKRNGEYTDELKACLCHLKKAGVPDTKCGEVIISVGVLLGRRVVADDSND</sequence>
<feature type="coiled-coil region" evidence="1">
    <location>
        <begin position="407"/>
        <end position="462"/>
    </location>
</feature>
<evidence type="ECO:0000256" key="1">
    <source>
        <dbReference type="SAM" id="Coils"/>
    </source>
</evidence>
<dbReference type="WBParaSite" id="ASIM_0001176401-mRNA-1">
    <property type="protein sequence ID" value="ASIM_0001176401-mRNA-1"/>
    <property type="gene ID" value="ASIM_0001176401"/>
</dbReference>
<reference evidence="3 4" key="2">
    <citation type="submission" date="2018-11" db="EMBL/GenBank/DDBJ databases">
        <authorList>
            <consortium name="Pathogen Informatics"/>
        </authorList>
    </citation>
    <scope>NUCLEOTIDE SEQUENCE [LARGE SCALE GENOMIC DNA]</scope>
</reference>
<organism evidence="5">
    <name type="scientific">Anisakis simplex</name>
    <name type="common">Herring worm</name>
    <dbReference type="NCBI Taxonomy" id="6269"/>
    <lineage>
        <taxon>Eukaryota</taxon>
        <taxon>Metazoa</taxon>
        <taxon>Ecdysozoa</taxon>
        <taxon>Nematoda</taxon>
        <taxon>Chromadorea</taxon>
        <taxon>Rhabditida</taxon>
        <taxon>Spirurina</taxon>
        <taxon>Ascaridomorpha</taxon>
        <taxon>Ascaridoidea</taxon>
        <taxon>Anisakidae</taxon>
        <taxon>Anisakis</taxon>
        <taxon>Anisakis simplex complex</taxon>
    </lineage>
</organism>
<dbReference type="AlphaFoldDB" id="A0A0M3JUB9"/>
<feature type="compositionally biased region" description="Polar residues" evidence="2">
    <location>
        <begin position="235"/>
        <end position="261"/>
    </location>
</feature>
<evidence type="ECO:0000313" key="5">
    <source>
        <dbReference type="WBParaSite" id="ASIM_0001176401-mRNA-1"/>
    </source>
</evidence>
<dbReference type="EMBL" id="UYRR01031051">
    <property type="protein sequence ID" value="VDK44628.1"/>
    <property type="molecule type" value="Genomic_DNA"/>
</dbReference>
<gene>
    <name evidence="3" type="ORF">ASIM_LOCUS11230</name>
</gene>
<reference evidence="5" key="1">
    <citation type="submission" date="2017-02" db="UniProtKB">
        <authorList>
            <consortium name="WormBaseParasite"/>
        </authorList>
    </citation>
    <scope>IDENTIFICATION</scope>
</reference>
<dbReference type="Proteomes" id="UP000267096">
    <property type="component" value="Unassembled WGS sequence"/>
</dbReference>
<feature type="compositionally biased region" description="Polar residues" evidence="2">
    <location>
        <begin position="281"/>
        <end position="301"/>
    </location>
</feature>
<evidence type="ECO:0000313" key="3">
    <source>
        <dbReference type="EMBL" id="VDK44628.1"/>
    </source>
</evidence>
<evidence type="ECO:0000313" key="4">
    <source>
        <dbReference type="Proteomes" id="UP000267096"/>
    </source>
</evidence>
<accession>A0A0M3JUB9</accession>
<feature type="region of interest" description="Disordered" evidence="2">
    <location>
        <begin position="151"/>
        <end position="337"/>
    </location>
</feature>
<dbReference type="OrthoDB" id="10622557at2759"/>
<feature type="compositionally biased region" description="Basic and acidic residues" evidence="2">
    <location>
        <begin position="222"/>
        <end position="234"/>
    </location>
</feature>
<keyword evidence="1" id="KW-0175">Coiled coil</keyword>
<name>A0A0M3JUB9_ANISI</name>
<protein>
    <submittedName>
        <fullName evidence="5">Centrosomal protein of 44 kDa</fullName>
    </submittedName>
</protein>